<dbReference type="EMBL" id="MLJW01004838">
    <property type="protein sequence ID" value="OIQ69242.1"/>
    <property type="molecule type" value="Genomic_DNA"/>
</dbReference>
<dbReference type="AlphaFoldDB" id="A0A1J5PDE2"/>
<name>A0A1J5PDE2_9ZZZZ</name>
<organism evidence="1">
    <name type="scientific">mine drainage metagenome</name>
    <dbReference type="NCBI Taxonomy" id="410659"/>
    <lineage>
        <taxon>unclassified sequences</taxon>
        <taxon>metagenomes</taxon>
        <taxon>ecological metagenomes</taxon>
    </lineage>
</organism>
<evidence type="ECO:0000313" key="1">
    <source>
        <dbReference type="EMBL" id="OIQ69242.1"/>
    </source>
</evidence>
<comment type="caution">
    <text evidence="1">The sequence shown here is derived from an EMBL/GenBank/DDBJ whole genome shotgun (WGS) entry which is preliminary data.</text>
</comment>
<proteinExistence type="predicted"/>
<sequence length="81" mass="9450">MQQQRQCAKNQHQRQRDLVHHLQLVVKSVNQAHLQQCGGHQHRRANVNAVNLVGTKKQQDGKKVDQYFHEGVKFNEAELMQ</sequence>
<protein>
    <submittedName>
        <fullName evidence="1">Uncharacterized protein</fullName>
    </submittedName>
</protein>
<reference evidence="1" key="1">
    <citation type="submission" date="2016-10" db="EMBL/GenBank/DDBJ databases">
        <title>Sequence of Gallionella enrichment culture.</title>
        <authorList>
            <person name="Poehlein A."/>
            <person name="Muehling M."/>
            <person name="Daniel R."/>
        </authorList>
    </citation>
    <scope>NUCLEOTIDE SEQUENCE</scope>
</reference>
<gene>
    <name evidence="1" type="ORF">GALL_491570</name>
</gene>
<accession>A0A1J5PDE2</accession>